<dbReference type="EMBL" id="BEYU01000165">
    <property type="protein sequence ID" value="GBG33675.1"/>
    <property type="molecule type" value="Genomic_DNA"/>
</dbReference>
<feature type="compositionally biased region" description="Basic and acidic residues" evidence="1">
    <location>
        <begin position="19"/>
        <end position="33"/>
    </location>
</feature>
<sequence>MRARGRRRARAPLARARQGRAEGEPPRGVHEEFLPAWTGTGAAARSERAAAAQEEAAAAEEARDEGSSDAKGKEDDEDDDNAAANDGKLADANEEANEDEGEEDEDEDEDEVDVDDPLAGLDVLLRRLTFLVGPPAPKPLREFLESRADGQDAEWGAQEGDFLQRGPELVGSLAAPQITSPQMPRAPAQAFRESVSSSEPTSDETPRLRVTSLTVTPLTQGAAASKNADSALQGPGQTHGSGPGLDRADEIMLEASRLFEKRQRNVERSDVEMAKRRRLGGQTRPETSRRVTWTPEERQLIVRAEQEYGRPLRLRVSSLLGIPQSTSDKIMARVRLRGPKDALVDSRTVRENKIGRGAKFDAKEAQWLLCRWLHEDATMTLSSLLLRLNQELFRLLVIRHHGAESLSAEEREIDGPLDAERWFGIDAIREDYAKHQIKSVQSVQNLLTLLVFSHRPSLREEIADAPIEVLVKWRTARLLNEILSLPPSSSSAHVVFLDQMPFLQRLTEKDRLERGELPCEQRSAVLRQGRKIALCTQIALAVSPVLGVIDAQTYAPDVATASARHAAAIATAGTDAYLKDTLAAPFALFARKRNGAHHPAAALGWTLEPFATFISGVLELLAQRLESGTFAWRRESLQHEGGSGQQTRDPFLLLVVNNVHGDWADPSIIQALPGYERLRRATRHASANGSGSVHLLGLRPSAPELNFCEHFYPHFRDAANDRARAILTTHRPRDLFKGELADEPAVAHRLEGLLNHVLVRDLPDEKAVRAESELYKRIVRERADGGHA</sequence>
<evidence type="ECO:0000256" key="1">
    <source>
        <dbReference type="SAM" id="MobiDB-lite"/>
    </source>
</evidence>
<feature type="compositionally biased region" description="Polar residues" evidence="1">
    <location>
        <begin position="227"/>
        <end position="236"/>
    </location>
</feature>
<feature type="compositionally biased region" description="Basic and acidic residues" evidence="1">
    <location>
        <begin position="139"/>
        <end position="150"/>
    </location>
</feature>
<feature type="region of interest" description="Disordered" evidence="1">
    <location>
        <begin position="133"/>
        <end position="160"/>
    </location>
</feature>
<feature type="compositionally biased region" description="Low complexity" evidence="1">
    <location>
        <begin position="41"/>
        <end position="56"/>
    </location>
</feature>
<accession>A0A2R5GSV8</accession>
<dbReference type="AlphaFoldDB" id="A0A2R5GSV8"/>
<feature type="region of interest" description="Disordered" evidence="1">
    <location>
        <begin position="1"/>
        <end position="118"/>
    </location>
</feature>
<dbReference type="Proteomes" id="UP000241890">
    <property type="component" value="Unassembled WGS sequence"/>
</dbReference>
<organism evidence="2 3">
    <name type="scientific">Hondaea fermentalgiana</name>
    <dbReference type="NCBI Taxonomy" id="2315210"/>
    <lineage>
        <taxon>Eukaryota</taxon>
        <taxon>Sar</taxon>
        <taxon>Stramenopiles</taxon>
        <taxon>Bigyra</taxon>
        <taxon>Labyrinthulomycetes</taxon>
        <taxon>Thraustochytrida</taxon>
        <taxon>Thraustochytriidae</taxon>
        <taxon>Hondaea</taxon>
    </lineage>
</organism>
<evidence type="ECO:0000313" key="2">
    <source>
        <dbReference type="EMBL" id="GBG33675.1"/>
    </source>
</evidence>
<protein>
    <submittedName>
        <fullName evidence="2">Uncharacterized protein</fullName>
    </submittedName>
</protein>
<feature type="compositionally biased region" description="Basic residues" evidence="1">
    <location>
        <begin position="1"/>
        <end position="10"/>
    </location>
</feature>
<evidence type="ECO:0000313" key="3">
    <source>
        <dbReference type="Proteomes" id="UP000241890"/>
    </source>
</evidence>
<gene>
    <name evidence="2" type="ORF">FCC1311_098982</name>
</gene>
<dbReference type="InParanoid" id="A0A2R5GSV8"/>
<reference evidence="2 3" key="1">
    <citation type="submission" date="2017-12" db="EMBL/GenBank/DDBJ databases">
        <title>Sequencing, de novo assembly and annotation of complete genome of a new Thraustochytrid species, strain FCC1311.</title>
        <authorList>
            <person name="Sedici K."/>
            <person name="Godart F."/>
            <person name="Aiese Cigliano R."/>
            <person name="Sanseverino W."/>
            <person name="Barakat M."/>
            <person name="Ortet P."/>
            <person name="Marechal E."/>
            <person name="Cagnac O."/>
            <person name="Amato A."/>
        </authorList>
    </citation>
    <scope>NUCLEOTIDE SEQUENCE [LARGE SCALE GENOMIC DNA]</scope>
</reference>
<proteinExistence type="predicted"/>
<keyword evidence="3" id="KW-1185">Reference proteome</keyword>
<name>A0A2R5GSV8_9STRA</name>
<feature type="compositionally biased region" description="Basic and acidic residues" evidence="1">
    <location>
        <begin position="60"/>
        <end position="74"/>
    </location>
</feature>
<feature type="region of interest" description="Disordered" evidence="1">
    <location>
        <begin position="179"/>
        <end position="246"/>
    </location>
</feature>
<comment type="caution">
    <text evidence="2">The sequence shown here is derived from an EMBL/GenBank/DDBJ whole genome shotgun (WGS) entry which is preliminary data.</text>
</comment>
<feature type="compositionally biased region" description="Acidic residues" evidence="1">
    <location>
        <begin position="92"/>
        <end position="116"/>
    </location>
</feature>